<organism evidence="7 8">
    <name type="scientific">Phaeodactylibacter xiamenensis</name>
    <dbReference type="NCBI Taxonomy" id="1524460"/>
    <lineage>
        <taxon>Bacteria</taxon>
        <taxon>Pseudomonadati</taxon>
        <taxon>Bacteroidota</taxon>
        <taxon>Saprospiria</taxon>
        <taxon>Saprospirales</taxon>
        <taxon>Haliscomenobacteraceae</taxon>
        <taxon>Phaeodactylibacter</taxon>
    </lineage>
</organism>
<comment type="caution">
    <text evidence="7">The sequence shown here is derived from an EMBL/GenBank/DDBJ whole genome shotgun (WGS) entry which is preliminary data.</text>
</comment>
<feature type="transmembrane region" description="Helical" evidence="6">
    <location>
        <begin position="172"/>
        <end position="198"/>
    </location>
</feature>
<evidence type="ECO:0000313" key="7">
    <source>
        <dbReference type="EMBL" id="KGE89274.1"/>
    </source>
</evidence>
<gene>
    <name evidence="7" type="ORF">IX84_02755</name>
</gene>
<keyword evidence="8" id="KW-1185">Reference proteome</keyword>
<dbReference type="InterPro" id="IPR003841">
    <property type="entry name" value="Na/Pi_transpt"/>
</dbReference>
<evidence type="ECO:0000256" key="6">
    <source>
        <dbReference type="SAM" id="Phobius"/>
    </source>
</evidence>
<feature type="transmembrane region" description="Helical" evidence="6">
    <location>
        <begin position="277"/>
        <end position="302"/>
    </location>
</feature>
<keyword evidence="2" id="KW-1003">Cell membrane</keyword>
<dbReference type="STRING" id="1524460.IX84_02755"/>
<proteinExistence type="predicted"/>
<feature type="transmembrane region" description="Helical" evidence="6">
    <location>
        <begin position="323"/>
        <end position="342"/>
    </location>
</feature>
<dbReference type="GO" id="GO:0044341">
    <property type="term" value="P:sodium-dependent phosphate transport"/>
    <property type="evidence" value="ECO:0007669"/>
    <property type="project" value="InterPro"/>
</dbReference>
<evidence type="ECO:0000313" key="8">
    <source>
        <dbReference type="Proteomes" id="UP000029736"/>
    </source>
</evidence>
<evidence type="ECO:0000256" key="3">
    <source>
        <dbReference type="ARBA" id="ARBA00022692"/>
    </source>
</evidence>
<comment type="subcellular location">
    <subcellularLocation>
        <location evidence="1">Cell membrane</location>
        <topology evidence="1">Multi-pass membrane protein</topology>
    </subcellularLocation>
</comment>
<feature type="transmembrane region" description="Helical" evidence="6">
    <location>
        <begin position="98"/>
        <end position="120"/>
    </location>
</feature>
<evidence type="ECO:0000256" key="4">
    <source>
        <dbReference type="ARBA" id="ARBA00022989"/>
    </source>
</evidence>
<keyword evidence="4 6" id="KW-1133">Transmembrane helix</keyword>
<accession>A0A098S9L1</accession>
<evidence type="ECO:0000256" key="2">
    <source>
        <dbReference type="ARBA" id="ARBA00022475"/>
    </source>
</evidence>
<sequence>MFLLSLSMLGSGFKLMSKDLVADVFKVTSNPITSLFIGLFATALMQSSSTTTSIIVTLVAAGTLSFQNAIPMIMGANIGTSVTSTIVALGHIHSKDEYGHAISAATVHDFFNILVVIFLLPFELLTGYLSQAATYLAALVPLYDNSGGGFSILGATIKPSTAWIIDSLDSNVWLVLGLSLLLLLISLRGFSVVLRSFLIGKSQEVVDKYIFGHPLRSLFWGIAITAGVQSSSVTASLTVPLVASNRATLQKVFPFLIGANVGTTITALIAALSQNEIALAIAICHVIFNLAGVFIFFPIEYIRNIPVQLAEKLGHMSQNNRMVGLMYILVVFFMVPMIFMMFSR</sequence>
<protein>
    <submittedName>
        <fullName evidence="7">Phosphate transporter</fullName>
    </submittedName>
</protein>
<dbReference type="GO" id="GO:0005886">
    <property type="term" value="C:plasma membrane"/>
    <property type="evidence" value="ECO:0007669"/>
    <property type="project" value="UniProtKB-SubCell"/>
</dbReference>
<feature type="transmembrane region" description="Helical" evidence="6">
    <location>
        <begin position="252"/>
        <end position="271"/>
    </location>
</feature>
<dbReference type="PANTHER" id="PTHR10010">
    <property type="entry name" value="SOLUTE CARRIER FAMILY 34 SODIUM PHOSPHATE , MEMBER 2-RELATED"/>
    <property type="match status" value="1"/>
</dbReference>
<reference evidence="7 8" key="1">
    <citation type="journal article" date="2014" name="Int. J. Syst. Evol. Microbiol.">
        <title>Phaeodactylibacter xiamenensis gen. nov., sp. nov., a member of the family Saprospiraceae isolated from the marine alga Phaeodactylum tricornutum.</title>
        <authorList>
            <person name="Chen Z.Jr."/>
            <person name="Lei X."/>
            <person name="Lai Q."/>
            <person name="Li Y."/>
            <person name="Zhang B."/>
            <person name="Zhang J."/>
            <person name="Zhang H."/>
            <person name="Yang L."/>
            <person name="Zheng W."/>
            <person name="Tian Y."/>
            <person name="Yu Z."/>
            <person name="Xu H.Jr."/>
            <person name="Zheng T."/>
        </authorList>
    </citation>
    <scope>NUCLEOTIDE SEQUENCE [LARGE SCALE GENOMIC DNA]</scope>
    <source>
        <strain evidence="7 8">KD52</strain>
    </source>
</reference>
<name>A0A098S9L1_9BACT</name>
<dbReference type="AlphaFoldDB" id="A0A098S9L1"/>
<evidence type="ECO:0000256" key="5">
    <source>
        <dbReference type="ARBA" id="ARBA00023136"/>
    </source>
</evidence>
<dbReference type="GO" id="GO:0005436">
    <property type="term" value="F:sodium:phosphate symporter activity"/>
    <property type="evidence" value="ECO:0007669"/>
    <property type="project" value="InterPro"/>
</dbReference>
<dbReference type="NCBIfam" id="NF037997">
    <property type="entry name" value="Na_Pi_symport"/>
    <property type="match status" value="2"/>
</dbReference>
<keyword evidence="3 6" id="KW-0812">Transmembrane</keyword>
<dbReference type="Proteomes" id="UP000029736">
    <property type="component" value="Unassembled WGS sequence"/>
</dbReference>
<dbReference type="EMBL" id="JPOS01000010">
    <property type="protein sequence ID" value="KGE89274.1"/>
    <property type="molecule type" value="Genomic_DNA"/>
</dbReference>
<dbReference type="Pfam" id="PF02690">
    <property type="entry name" value="Na_Pi_cotrans"/>
    <property type="match status" value="2"/>
</dbReference>
<keyword evidence="5 6" id="KW-0472">Membrane</keyword>
<dbReference type="PANTHER" id="PTHR10010:SF46">
    <property type="entry name" value="SODIUM-DEPENDENT PHOSPHATE TRANSPORT PROTEIN 2B"/>
    <property type="match status" value="1"/>
</dbReference>
<evidence type="ECO:0000256" key="1">
    <source>
        <dbReference type="ARBA" id="ARBA00004651"/>
    </source>
</evidence>